<comment type="caution">
    <text evidence="2">The sequence shown here is derived from an EMBL/GenBank/DDBJ whole genome shotgun (WGS) entry which is preliminary data.</text>
</comment>
<evidence type="ECO:0000256" key="1">
    <source>
        <dbReference type="SAM" id="MobiDB-lite"/>
    </source>
</evidence>
<keyword evidence="2" id="KW-0808">Transferase</keyword>
<protein>
    <submittedName>
        <fullName evidence="2">RNA-directed DNA polymerase from mobile element jockey</fullName>
    </submittedName>
</protein>
<dbReference type="AlphaFoldDB" id="A0AAV4FAR1"/>
<accession>A0AAV4FAR1</accession>
<evidence type="ECO:0000313" key="3">
    <source>
        <dbReference type="Proteomes" id="UP000762676"/>
    </source>
</evidence>
<organism evidence="2 3">
    <name type="scientific">Elysia marginata</name>
    <dbReference type="NCBI Taxonomy" id="1093978"/>
    <lineage>
        <taxon>Eukaryota</taxon>
        <taxon>Metazoa</taxon>
        <taxon>Spiralia</taxon>
        <taxon>Lophotrochozoa</taxon>
        <taxon>Mollusca</taxon>
        <taxon>Gastropoda</taxon>
        <taxon>Heterobranchia</taxon>
        <taxon>Euthyneura</taxon>
        <taxon>Panpulmonata</taxon>
        <taxon>Sacoglossa</taxon>
        <taxon>Placobranchoidea</taxon>
        <taxon>Plakobranchidae</taxon>
        <taxon>Elysia</taxon>
    </lineage>
</organism>
<evidence type="ECO:0000313" key="2">
    <source>
        <dbReference type="EMBL" id="GFR70477.1"/>
    </source>
</evidence>
<feature type="non-terminal residue" evidence="2">
    <location>
        <position position="178"/>
    </location>
</feature>
<feature type="region of interest" description="Disordered" evidence="1">
    <location>
        <begin position="158"/>
        <end position="178"/>
    </location>
</feature>
<proteinExistence type="predicted"/>
<sequence length="178" mass="20947">MKVNDLWNTFKSAVTDSMKEACGTKKQGVPTRKLTAWWKEEIKEVIQTKKKLFKKWVKSKSEEDYIQYRLARRYAKRKTRLSMEASWKKYGEDLNAMCQTSTRDFYKSVKAMRVRDNPFDPTSVVNDPKGQPLYEDDLIRGRWEEYFYLLNPAGILDTGEGFDPSQPDHQEPNTLESE</sequence>
<name>A0AAV4FAR1_9GAST</name>
<dbReference type="GO" id="GO:0003964">
    <property type="term" value="F:RNA-directed DNA polymerase activity"/>
    <property type="evidence" value="ECO:0007669"/>
    <property type="project" value="UniProtKB-KW"/>
</dbReference>
<dbReference type="Proteomes" id="UP000762676">
    <property type="component" value="Unassembled WGS sequence"/>
</dbReference>
<keyword evidence="2" id="KW-0548">Nucleotidyltransferase</keyword>
<reference evidence="2 3" key="1">
    <citation type="journal article" date="2021" name="Elife">
        <title>Chloroplast acquisition without the gene transfer in kleptoplastic sea slugs, Plakobranchus ocellatus.</title>
        <authorList>
            <person name="Maeda T."/>
            <person name="Takahashi S."/>
            <person name="Yoshida T."/>
            <person name="Shimamura S."/>
            <person name="Takaki Y."/>
            <person name="Nagai Y."/>
            <person name="Toyoda A."/>
            <person name="Suzuki Y."/>
            <person name="Arimoto A."/>
            <person name="Ishii H."/>
            <person name="Satoh N."/>
            <person name="Nishiyama T."/>
            <person name="Hasebe M."/>
            <person name="Maruyama T."/>
            <person name="Minagawa J."/>
            <person name="Obokata J."/>
            <person name="Shigenobu S."/>
        </authorList>
    </citation>
    <scope>NUCLEOTIDE SEQUENCE [LARGE SCALE GENOMIC DNA]</scope>
</reference>
<keyword evidence="2" id="KW-0695">RNA-directed DNA polymerase</keyword>
<dbReference type="EMBL" id="BMAT01011323">
    <property type="protein sequence ID" value="GFR70477.1"/>
    <property type="molecule type" value="Genomic_DNA"/>
</dbReference>
<gene>
    <name evidence="2" type="ORF">ElyMa_005654500</name>
</gene>
<keyword evidence="3" id="KW-1185">Reference proteome</keyword>